<dbReference type="STRING" id="48467.SAMN02745166_03952"/>
<dbReference type="PANTHER" id="PTHR35337:SF1">
    <property type="entry name" value="SLR1478 PROTEIN"/>
    <property type="match status" value="1"/>
</dbReference>
<reference evidence="3" key="1">
    <citation type="submission" date="2017-02" db="EMBL/GenBank/DDBJ databases">
        <authorList>
            <person name="Varghese N."/>
            <person name="Submissions S."/>
        </authorList>
    </citation>
    <scope>NUCLEOTIDE SEQUENCE [LARGE SCALE GENOMIC DNA]</scope>
    <source>
        <strain evidence="3">ATCC 700200</strain>
    </source>
</reference>
<dbReference type="AlphaFoldDB" id="A0A1T4YR52"/>
<evidence type="ECO:0000313" key="2">
    <source>
        <dbReference type="EMBL" id="SKB04068.1"/>
    </source>
</evidence>
<keyword evidence="1" id="KW-1133">Transmembrane helix</keyword>
<dbReference type="InterPro" id="IPR002798">
    <property type="entry name" value="SpoIIM-like"/>
</dbReference>
<dbReference type="Pfam" id="PF01944">
    <property type="entry name" value="SpoIIM"/>
    <property type="match status" value="1"/>
</dbReference>
<evidence type="ECO:0000256" key="1">
    <source>
        <dbReference type="SAM" id="Phobius"/>
    </source>
</evidence>
<sequence length="324" mass="36140">MMSPAQFEKENSARWDRLEALVNEVDSSRKKPVENVEELPQLFRQICHDLSVAQHRMYGPRLTGRLNGLAIAGYRVLERRIAGGWERLADTMLREFPRAVRRERGLFWFCSVMFWAPFLFMAIWTPFDPEWAMTLLGPDGMIQMDQMYGKGTSPTDYMREEFGSNFGMFAFYIWNNVGIDLRTFAGGLLGGIGSMIIMLFNGAYIGAAAGYVHHACNPETFYSFVAGHSAPELMGVVISGMAGMRLGLSLVKPGSYDRRTALVLGGRQALVLITGAALMTAFAAIIEGFWSANPFPPLVKYGFGAVMWTLTLSYLFLCGKERAA</sequence>
<feature type="transmembrane region" description="Helical" evidence="1">
    <location>
        <begin position="162"/>
        <end position="181"/>
    </location>
</feature>
<keyword evidence="1" id="KW-0472">Membrane</keyword>
<accession>A0A1T4YR52</accession>
<dbReference type="RefSeq" id="WP_176159543.1">
    <property type="nucleotide sequence ID" value="NZ_FUYE01000016.1"/>
</dbReference>
<proteinExistence type="predicted"/>
<feature type="transmembrane region" description="Helical" evidence="1">
    <location>
        <begin position="298"/>
        <end position="317"/>
    </location>
</feature>
<dbReference type="EMBL" id="FUYE01000016">
    <property type="protein sequence ID" value="SKB04068.1"/>
    <property type="molecule type" value="Genomic_DNA"/>
</dbReference>
<organism evidence="2 3">
    <name type="scientific">Prosthecobacter debontii</name>
    <dbReference type="NCBI Taxonomy" id="48467"/>
    <lineage>
        <taxon>Bacteria</taxon>
        <taxon>Pseudomonadati</taxon>
        <taxon>Verrucomicrobiota</taxon>
        <taxon>Verrucomicrobiia</taxon>
        <taxon>Verrucomicrobiales</taxon>
        <taxon>Verrucomicrobiaceae</taxon>
        <taxon>Prosthecobacter</taxon>
    </lineage>
</organism>
<feature type="transmembrane region" description="Helical" evidence="1">
    <location>
        <begin position="188"/>
        <end position="213"/>
    </location>
</feature>
<name>A0A1T4YR52_9BACT</name>
<dbReference type="Proteomes" id="UP000190774">
    <property type="component" value="Unassembled WGS sequence"/>
</dbReference>
<feature type="transmembrane region" description="Helical" evidence="1">
    <location>
        <begin position="271"/>
        <end position="292"/>
    </location>
</feature>
<dbReference type="PANTHER" id="PTHR35337">
    <property type="entry name" value="SLR1478 PROTEIN"/>
    <property type="match status" value="1"/>
</dbReference>
<protein>
    <submittedName>
        <fullName evidence="2">Uncharacterized membrane protein SpoIIM, required for sporulation</fullName>
    </submittedName>
</protein>
<keyword evidence="1" id="KW-0812">Transmembrane</keyword>
<feature type="transmembrane region" description="Helical" evidence="1">
    <location>
        <begin position="106"/>
        <end position="127"/>
    </location>
</feature>
<gene>
    <name evidence="2" type="ORF">SAMN02745166_03952</name>
</gene>
<keyword evidence="3" id="KW-1185">Reference proteome</keyword>
<evidence type="ECO:0000313" key="3">
    <source>
        <dbReference type="Proteomes" id="UP000190774"/>
    </source>
</evidence>